<name>A0AAX6M8N9_9PEZI</name>
<feature type="region of interest" description="Disordered" evidence="1">
    <location>
        <begin position="55"/>
        <end position="100"/>
    </location>
</feature>
<feature type="compositionally biased region" description="Pro residues" evidence="1">
    <location>
        <begin position="90"/>
        <end position="99"/>
    </location>
</feature>
<evidence type="ECO:0000313" key="2">
    <source>
        <dbReference type="EMBL" id="KAK6949020.1"/>
    </source>
</evidence>
<accession>A0AAX6M8N9</accession>
<dbReference type="Proteomes" id="UP001369815">
    <property type="component" value="Unassembled WGS sequence"/>
</dbReference>
<protein>
    <submittedName>
        <fullName evidence="2">Uncharacterized protein</fullName>
    </submittedName>
</protein>
<proteinExistence type="predicted"/>
<keyword evidence="3" id="KW-1185">Reference proteome</keyword>
<organism evidence="2 3">
    <name type="scientific">Daldinia eschscholtzii</name>
    <dbReference type="NCBI Taxonomy" id="292717"/>
    <lineage>
        <taxon>Eukaryota</taxon>
        <taxon>Fungi</taxon>
        <taxon>Dikarya</taxon>
        <taxon>Ascomycota</taxon>
        <taxon>Pezizomycotina</taxon>
        <taxon>Sordariomycetes</taxon>
        <taxon>Xylariomycetidae</taxon>
        <taxon>Xylariales</taxon>
        <taxon>Hypoxylaceae</taxon>
        <taxon>Daldinia</taxon>
    </lineage>
</organism>
<feature type="compositionally biased region" description="Basic residues" evidence="1">
    <location>
        <begin position="77"/>
        <end position="86"/>
    </location>
</feature>
<reference evidence="2 3" key="1">
    <citation type="journal article" date="2024" name="Front Chem Biol">
        <title>Unveiling the potential of Daldinia eschscholtzii MFLUCC 19-0629 through bioactivity and bioinformatics studies for enhanced sustainable agriculture production.</title>
        <authorList>
            <person name="Brooks S."/>
            <person name="Weaver J.A."/>
            <person name="Klomchit A."/>
            <person name="Alharthi S.A."/>
            <person name="Onlamun T."/>
            <person name="Nurani R."/>
            <person name="Vong T.K."/>
            <person name="Alberti F."/>
            <person name="Greco C."/>
        </authorList>
    </citation>
    <scope>NUCLEOTIDE SEQUENCE [LARGE SCALE GENOMIC DNA]</scope>
    <source>
        <strain evidence="2">MFLUCC 19-0629</strain>
    </source>
</reference>
<feature type="region of interest" description="Disordered" evidence="1">
    <location>
        <begin position="19"/>
        <end position="40"/>
    </location>
</feature>
<feature type="compositionally biased region" description="Polar residues" evidence="1">
    <location>
        <begin position="59"/>
        <end position="68"/>
    </location>
</feature>
<comment type="caution">
    <text evidence="2">The sequence shown here is derived from an EMBL/GenBank/DDBJ whole genome shotgun (WGS) entry which is preliminary data.</text>
</comment>
<evidence type="ECO:0000256" key="1">
    <source>
        <dbReference type="SAM" id="MobiDB-lite"/>
    </source>
</evidence>
<dbReference type="AlphaFoldDB" id="A0AAX6M8N9"/>
<evidence type="ECO:0000313" key="3">
    <source>
        <dbReference type="Proteomes" id="UP001369815"/>
    </source>
</evidence>
<gene>
    <name evidence="2" type="ORF">Daesc_009092</name>
</gene>
<sequence length="160" mass="17939">MVRHNRDFTLFDAEPSPFALPVSSEGQRGHKQVPRMAHRDPDAVAASITYGRAYHKSSHAVSKASNNREVSDEVRHRSSHKDRHHVSVPPKAPKIPRLPTPDFDDMDYGRYDVSNHQFCACCGNNGGSGEECTKAKMERRGMSPHSITDLVVGFVRKYLI</sequence>
<dbReference type="EMBL" id="JBANMG010000009">
    <property type="protein sequence ID" value="KAK6949020.1"/>
    <property type="molecule type" value="Genomic_DNA"/>
</dbReference>